<keyword evidence="4" id="KW-0235">DNA replication</keyword>
<evidence type="ECO:0000313" key="14">
    <source>
        <dbReference type="EMBL" id="MFO7194120.1"/>
    </source>
</evidence>
<evidence type="ECO:0000259" key="13">
    <source>
        <dbReference type="PROSITE" id="PS51462"/>
    </source>
</evidence>
<dbReference type="PANTHER" id="PTHR47707:SF1">
    <property type="entry name" value="NUDIX HYDROLASE FAMILY PROTEIN"/>
    <property type="match status" value="1"/>
</dbReference>
<sequence>MTDVTVVGGALVRRGLLLAAQRAHPAEIAGKWELPGGRVEPGEDEAAALRREFAEELGVEVGVGARIGPDLPLSAGKVLRIFLVHLADGQEPQALQHRALRWLSARELTEVDWLPADRAVLPDLQALLDG</sequence>
<dbReference type="SUPFAM" id="SSF55811">
    <property type="entry name" value="Nudix"/>
    <property type="match status" value="1"/>
</dbReference>
<accession>A0ABD6FJ98</accession>
<dbReference type="InterPro" id="IPR020476">
    <property type="entry name" value="Nudix_hydrolase"/>
</dbReference>
<dbReference type="AlphaFoldDB" id="A0ABD6FJ98"/>
<evidence type="ECO:0000256" key="10">
    <source>
        <dbReference type="ARBA" id="ARBA00035861"/>
    </source>
</evidence>
<evidence type="ECO:0000256" key="3">
    <source>
        <dbReference type="ARBA" id="ARBA00022457"/>
    </source>
</evidence>
<keyword evidence="5" id="KW-0479">Metal-binding</keyword>
<dbReference type="GO" id="GO:0006281">
    <property type="term" value="P:DNA repair"/>
    <property type="evidence" value="ECO:0007669"/>
    <property type="project" value="UniProtKB-KW"/>
</dbReference>
<dbReference type="PANTHER" id="PTHR47707">
    <property type="entry name" value="8-OXO-DGTP DIPHOSPHATASE"/>
    <property type="match status" value="1"/>
</dbReference>
<dbReference type="GO" id="GO:0006260">
    <property type="term" value="P:DNA replication"/>
    <property type="evidence" value="ECO:0007669"/>
    <property type="project" value="UniProtKB-KW"/>
</dbReference>
<dbReference type="InterPro" id="IPR020084">
    <property type="entry name" value="NUDIX_hydrolase_CS"/>
</dbReference>
<keyword evidence="8" id="KW-0460">Magnesium</keyword>
<keyword evidence="3" id="KW-0515">Mutator protein</keyword>
<gene>
    <name evidence="14" type="ORF">DIU77_017905</name>
</gene>
<comment type="catalytic activity">
    <reaction evidence="10">
        <text>8-oxo-dGTP + H2O = 8-oxo-dGMP + diphosphate + H(+)</text>
        <dbReference type="Rhea" id="RHEA:31575"/>
        <dbReference type="ChEBI" id="CHEBI:15377"/>
        <dbReference type="ChEBI" id="CHEBI:15378"/>
        <dbReference type="ChEBI" id="CHEBI:33019"/>
        <dbReference type="ChEBI" id="CHEBI:63224"/>
        <dbReference type="ChEBI" id="CHEBI:77896"/>
        <dbReference type="EC" id="3.6.1.55"/>
    </reaction>
</comment>
<evidence type="ECO:0000256" key="9">
    <source>
        <dbReference type="ARBA" id="ARBA00023204"/>
    </source>
</evidence>
<comment type="caution">
    <text evidence="14">The sequence shown here is derived from an EMBL/GenBank/DDBJ whole genome shotgun (WGS) entry which is preliminary data.</text>
</comment>
<evidence type="ECO:0000256" key="2">
    <source>
        <dbReference type="ARBA" id="ARBA00005582"/>
    </source>
</evidence>
<dbReference type="PROSITE" id="PS00893">
    <property type="entry name" value="NUDIX_BOX"/>
    <property type="match status" value="1"/>
</dbReference>
<dbReference type="PRINTS" id="PR00502">
    <property type="entry name" value="NUDIXFAMILY"/>
</dbReference>
<comment type="similarity">
    <text evidence="2 12">Belongs to the Nudix hydrolase family.</text>
</comment>
<proteinExistence type="inferred from homology"/>
<evidence type="ECO:0000256" key="7">
    <source>
        <dbReference type="ARBA" id="ARBA00022801"/>
    </source>
</evidence>
<name>A0ABD6FJ98_9PSEU</name>
<evidence type="ECO:0000256" key="4">
    <source>
        <dbReference type="ARBA" id="ARBA00022705"/>
    </source>
</evidence>
<evidence type="ECO:0000256" key="1">
    <source>
        <dbReference type="ARBA" id="ARBA00001946"/>
    </source>
</evidence>
<dbReference type="EC" id="3.6.1.55" evidence="11"/>
<dbReference type="Gene3D" id="3.90.79.10">
    <property type="entry name" value="Nucleoside Triphosphate Pyrophosphohydrolase"/>
    <property type="match status" value="1"/>
</dbReference>
<reference evidence="14 15" key="1">
    <citation type="journal article" date="2021" name="BMC Genomics">
        <title>Genome-resolved metagenome and metatranscriptome analyses of thermophilic composting reveal key bacterial players and their metabolic interactions.</title>
        <authorList>
            <person name="Braga L.P.P."/>
            <person name="Pereira R.V."/>
            <person name="Martins L.F."/>
            <person name="Moura L.M.S."/>
            <person name="Sanchez F.B."/>
            <person name="Patane J.S.L."/>
            <person name="da Silva A.M."/>
            <person name="Setubal J.C."/>
        </authorList>
    </citation>
    <scope>NUCLEOTIDE SEQUENCE [LARGE SCALE GENOMIC DNA]</scope>
    <source>
        <strain evidence="14">ZC4RG45</strain>
    </source>
</reference>
<comment type="cofactor">
    <cofactor evidence="1">
        <name>Mg(2+)</name>
        <dbReference type="ChEBI" id="CHEBI:18420"/>
    </cofactor>
</comment>
<keyword evidence="9" id="KW-0234">DNA repair</keyword>
<evidence type="ECO:0000256" key="5">
    <source>
        <dbReference type="ARBA" id="ARBA00022723"/>
    </source>
</evidence>
<dbReference type="Proteomes" id="UP000249324">
    <property type="component" value="Unassembled WGS sequence"/>
</dbReference>
<evidence type="ECO:0000256" key="11">
    <source>
        <dbReference type="ARBA" id="ARBA00038905"/>
    </source>
</evidence>
<evidence type="ECO:0000256" key="6">
    <source>
        <dbReference type="ARBA" id="ARBA00022763"/>
    </source>
</evidence>
<dbReference type="GO" id="GO:0035539">
    <property type="term" value="F:8-oxo-7,8-dihydrodeoxyguanosine triphosphate pyrophosphatase activity"/>
    <property type="evidence" value="ECO:0007669"/>
    <property type="project" value="UniProtKB-EC"/>
</dbReference>
<dbReference type="InterPro" id="IPR015797">
    <property type="entry name" value="NUDIX_hydrolase-like_dom_sf"/>
</dbReference>
<organism evidence="14 15">
    <name type="scientific">Thermocrispum agreste</name>
    <dbReference type="NCBI Taxonomy" id="37925"/>
    <lineage>
        <taxon>Bacteria</taxon>
        <taxon>Bacillati</taxon>
        <taxon>Actinomycetota</taxon>
        <taxon>Actinomycetes</taxon>
        <taxon>Pseudonocardiales</taxon>
        <taxon>Pseudonocardiaceae</taxon>
        <taxon>Thermocrispum</taxon>
    </lineage>
</organism>
<protein>
    <recommendedName>
        <fullName evidence="11">8-oxo-dGTP diphosphatase</fullName>
        <ecNumber evidence="11">3.6.1.55</ecNumber>
    </recommendedName>
</protein>
<dbReference type="GO" id="GO:0046872">
    <property type="term" value="F:metal ion binding"/>
    <property type="evidence" value="ECO:0007669"/>
    <property type="project" value="UniProtKB-KW"/>
</dbReference>
<dbReference type="InterPro" id="IPR000086">
    <property type="entry name" value="NUDIX_hydrolase_dom"/>
</dbReference>
<evidence type="ECO:0000313" key="15">
    <source>
        <dbReference type="Proteomes" id="UP000249324"/>
    </source>
</evidence>
<dbReference type="PROSITE" id="PS51462">
    <property type="entry name" value="NUDIX"/>
    <property type="match status" value="1"/>
</dbReference>
<keyword evidence="6" id="KW-0227">DNA damage</keyword>
<dbReference type="Pfam" id="PF00293">
    <property type="entry name" value="NUDIX"/>
    <property type="match status" value="1"/>
</dbReference>
<keyword evidence="7 12" id="KW-0378">Hydrolase</keyword>
<dbReference type="InterPro" id="IPR047127">
    <property type="entry name" value="MutT-like"/>
</dbReference>
<dbReference type="EMBL" id="QGUI02000354">
    <property type="protein sequence ID" value="MFO7194120.1"/>
    <property type="molecule type" value="Genomic_DNA"/>
</dbReference>
<evidence type="ECO:0000256" key="12">
    <source>
        <dbReference type="RuleBase" id="RU003476"/>
    </source>
</evidence>
<evidence type="ECO:0000256" key="8">
    <source>
        <dbReference type="ARBA" id="ARBA00022842"/>
    </source>
</evidence>
<feature type="domain" description="Nudix hydrolase" evidence="13">
    <location>
        <begin position="2"/>
        <end position="128"/>
    </location>
</feature>
<dbReference type="CDD" id="cd03425">
    <property type="entry name" value="NUDIX_MutT_NudA_like"/>
    <property type="match status" value="1"/>
</dbReference>